<evidence type="ECO:0000313" key="1">
    <source>
        <dbReference type="EMBL" id="CAX32426.1"/>
    </source>
</evidence>
<keyword evidence="2" id="KW-1185">Reference proteome</keyword>
<dbReference type="AlphaFoldDB" id="B9ESS2"/>
<dbReference type="Proteomes" id="UP000001423">
    <property type="component" value="Chromosome"/>
</dbReference>
<gene>
    <name evidence="1" type="ordered locus">PMT_2908</name>
</gene>
<dbReference type="eggNOG" id="ENOG50307CJ">
    <property type="taxonomic scope" value="Bacteria"/>
</dbReference>
<organism evidence="1 2">
    <name type="scientific">Prochlorococcus marinus (strain MIT 9313)</name>
    <dbReference type="NCBI Taxonomy" id="74547"/>
    <lineage>
        <taxon>Bacteria</taxon>
        <taxon>Bacillati</taxon>
        <taxon>Cyanobacteriota</taxon>
        <taxon>Cyanophyceae</taxon>
        <taxon>Synechococcales</taxon>
        <taxon>Prochlorococcaceae</taxon>
        <taxon>Prochlorococcus</taxon>
    </lineage>
</organism>
<sequence>MVFGDADLENRTALGHFCLFALSPLGPVAVMMQDHIAECFEPFMVQNFDSRIRDSLLLLVSEVFLSLLRP</sequence>
<proteinExistence type="predicted"/>
<accession>B9ESS2</accession>
<dbReference type="EMBL" id="BX548175">
    <property type="protein sequence ID" value="CAX32426.1"/>
    <property type="molecule type" value="Genomic_DNA"/>
</dbReference>
<dbReference type="HOGENOM" id="CLU_2919055_0_0_3"/>
<reference evidence="1 2" key="1">
    <citation type="journal article" date="2003" name="Nature">
        <title>Genome divergence in two Prochlorococcus ecotypes reflects oceanic niche differentiation.</title>
        <authorList>
            <person name="Rocap G."/>
            <person name="Larimer F.W."/>
            <person name="Lamerdin J.E."/>
            <person name="Malfatti S."/>
            <person name="Chain P."/>
            <person name="Ahlgren N.A."/>
            <person name="Arellano A."/>
            <person name="Coleman M."/>
            <person name="Hauser L."/>
            <person name="Hess W.R."/>
            <person name="Johnson Z.I."/>
            <person name="Land M.L."/>
            <person name="Lindell D."/>
            <person name="Post A.F."/>
            <person name="Regala W."/>
            <person name="Shah M."/>
            <person name="Shaw S.L."/>
            <person name="Steglich C."/>
            <person name="Sullivan M.B."/>
            <person name="Ting C.S."/>
            <person name="Tolonen A."/>
            <person name="Webb E.A."/>
            <person name="Zinser E.R."/>
            <person name="Chisholm S.W."/>
        </authorList>
    </citation>
    <scope>NUCLEOTIDE SEQUENCE [LARGE SCALE GENOMIC DNA]</scope>
    <source>
        <strain evidence="2">MIT 9313</strain>
    </source>
</reference>
<dbReference type="KEGG" id="pmt:PMT_2908"/>
<protein>
    <submittedName>
        <fullName evidence="1">Uncharacterized protein</fullName>
    </submittedName>
</protein>
<name>B9ESS2_PROMM</name>
<evidence type="ECO:0000313" key="2">
    <source>
        <dbReference type="Proteomes" id="UP000001423"/>
    </source>
</evidence>